<organism evidence="2 3">
    <name type="scientific">Seohaeicola saemankumensis</name>
    <dbReference type="NCBI Taxonomy" id="481181"/>
    <lineage>
        <taxon>Bacteria</taxon>
        <taxon>Pseudomonadati</taxon>
        <taxon>Pseudomonadota</taxon>
        <taxon>Alphaproteobacteria</taxon>
        <taxon>Rhodobacterales</taxon>
        <taxon>Roseobacteraceae</taxon>
        <taxon>Seohaeicola</taxon>
    </lineage>
</organism>
<dbReference type="Proteomes" id="UP001597151">
    <property type="component" value="Unassembled WGS sequence"/>
</dbReference>
<evidence type="ECO:0000313" key="2">
    <source>
        <dbReference type="EMBL" id="MFD1194021.1"/>
    </source>
</evidence>
<feature type="signal peptide" evidence="1">
    <location>
        <begin position="1"/>
        <end position="23"/>
    </location>
</feature>
<accession>A0ABW3TDA8</accession>
<evidence type="ECO:0000256" key="1">
    <source>
        <dbReference type="SAM" id="SignalP"/>
    </source>
</evidence>
<dbReference type="RefSeq" id="WP_380789382.1">
    <property type="nucleotide sequence ID" value="NZ_JBHTKR010000002.1"/>
</dbReference>
<keyword evidence="1" id="KW-0732">Signal</keyword>
<keyword evidence="3" id="KW-1185">Reference proteome</keyword>
<comment type="caution">
    <text evidence="2">The sequence shown here is derived from an EMBL/GenBank/DDBJ whole genome shotgun (WGS) entry which is preliminary data.</text>
</comment>
<protein>
    <submittedName>
        <fullName evidence="2">Uncharacterized protein</fullName>
    </submittedName>
</protein>
<reference evidence="3" key="1">
    <citation type="journal article" date="2019" name="Int. J. Syst. Evol. Microbiol.">
        <title>The Global Catalogue of Microorganisms (GCM) 10K type strain sequencing project: providing services to taxonomists for standard genome sequencing and annotation.</title>
        <authorList>
            <consortium name="The Broad Institute Genomics Platform"/>
            <consortium name="The Broad Institute Genome Sequencing Center for Infectious Disease"/>
            <person name="Wu L."/>
            <person name="Ma J."/>
        </authorList>
    </citation>
    <scope>NUCLEOTIDE SEQUENCE [LARGE SCALE GENOMIC DNA]</scope>
    <source>
        <strain evidence="3">CCUG 55328</strain>
    </source>
</reference>
<proteinExistence type="predicted"/>
<dbReference type="EMBL" id="JBHTKR010000002">
    <property type="protein sequence ID" value="MFD1194021.1"/>
    <property type="molecule type" value="Genomic_DNA"/>
</dbReference>
<sequence>MKNLLTAAVALVLALLLPSPSKAFCLDAAADSRLQVYCLSKVLSGTATNLQSAQMLDFRIKQEGYDNGIGLPGNVRPMSLIPYIAPILEYSSDINGGNPNRPLVLGSLTFYGDEEFYRKKGIIAGIGIGSSGRIIFGQGKYLNLNFGVSYAHSPEHDIGVSRFHANICSKNDIGNNFYLDGCFAVSGIHRELTSETTGSATVSIAKLFSKGTNRFNQASFGVSRFFDKGYDQNQILVRFDTLYRSGFFTSFNASVGPTVAANLAMRHSLSATVGTTFLNKPIRATASYTYSDGGKLLGFSREDALRFFSITYAVHPRVSLSMGYREISSSIDYFSESEAIFGVQFSPIKF</sequence>
<gene>
    <name evidence="2" type="ORF">ACFQ3C_05010</name>
</gene>
<name>A0ABW3TDA8_9RHOB</name>
<evidence type="ECO:0000313" key="3">
    <source>
        <dbReference type="Proteomes" id="UP001597151"/>
    </source>
</evidence>
<feature type="chain" id="PRO_5045339662" evidence="1">
    <location>
        <begin position="24"/>
        <end position="350"/>
    </location>
</feature>